<gene>
    <name evidence="2" type="ORF">DME_LOCUS8266</name>
</gene>
<evidence type="ECO:0000313" key="5">
    <source>
        <dbReference type="WBParaSite" id="DME_0000438301-mRNA-1"/>
    </source>
</evidence>
<dbReference type="WBParaSite" id="DME_0000438301-mRNA-1">
    <property type="protein sequence ID" value="DME_0000438301-mRNA-1"/>
    <property type="gene ID" value="DME_0000438301"/>
</dbReference>
<reference evidence="2 4" key="2">
    <citation type="submission" date="2018-11" db="EMBL/GenBank/DDBJ databases">
        <authorList>
            <consortium name="Pathogen Informatics"/>
        </authorList>
    </citation>
    <scope>NUCLEOTIDE SEQUENCE [LARGE SCALE GENOMIC DNA]</scope>
</reference>
<feature type="compositionally biased region" description="Polar residues" evidence="1">
    <location>
        <begin position="270"/>
        <end position="287"/>
    </location>
</feature>
<name>A0A0N4UB24_DRAME</name>
<reference evidence="5" key="1">
    <citation type="submission" date="2017-02" db="UniProtKB">
        <authorList>
            <consortium name="WormBaseParasite"/>
        </authorList>
    </citation>
    <scope>IDENTIFICATION</scope>
</reference>
<evidence type="ECO:0000256" key="1">
    <source>
        <dbReference type="SAM" id="MobiDB-lite"/>
    </source>
</evidence>
<proteinExistence type="predicted"/>
<dbReference type="EMBL" id="UYYG01001167">
    <property type="protein sequence ID" value="VDN58293.1"/>
    <property type="molecule type" value="Genomic_DNA"/>
</dbReference>
<sequence>MESNDSMFNRNSFQYKNLDSFQQRYYEEMSYAFPDSQHSTSNAFPDSQYDTSNVFPDSQYGTSNMNYATTELGGMQTNQEYFTNSYQQSYYDEAQSSSMLPCSQCIAPNLQLPVTGYNDLREDQEILTNTGYYQPQHFNAQHMPNQSLCLQYGTPNFYAATLSDNKRTNQEIIMNMDSQQCYDEQKMRNSSNIQYINQNLYTLAELQGNQVLTNFGFSPPPFTFSGQQTIYKEEEITNPSNEGIDVWSTESYNNQISNFSKNEKIEIKSENANGETYPSDTNILPQSNERRRRTKTKTTSSNLILEKGTFLFLRKDLEQKDDRFLYRVENRWLIAKYSLVDKIDDNLIYQKTFRMRCGITDRNQYQIASNVKTLSNYRVQVAQPNYLAVLQGEEHEQIEQHVQNTIETLQSEPQPKRKYVRKRDESTIPRASPTIIDDRITSFKDKPIKVESLLQVESGDFLENKQSSVTDLSETQQYAFCTQITQKKAIEEDISR</sequence>
<dbReference type="AlphaFoldDB" id="A0A0N4UB24"/>
<dbReference type="Proteomes" id="UP000038040">
    <property type="component" value="Unplaced"/>
</dbReference>
<evidence type="ECO:0000313" key="2">
    <source>
        <dbReference type="EMBL" id="VDN58293.1"/>
    </source>
</evidence>
<keyword evidence="4" id="KW-1185">Reference proteome</keyword>
<evidence type="ECO:0000313" key="3">
    <source>
        <dbReference type="Proteomes" id="UP000038040"/>
    </source>
</evidence>
<protein>
    <submittedName>
        <fullName evidence="5">NDT80 domain-containing protein</fullName>
    </submittedName>
</protein>
<dbReference type="Proteomes" id="UP000274756">
    <property type="component" value="Unassembled WGS sequence"/>
</dbReference>
<accession>A0A0N4UB24</accession>
<organism evidence="3 5">
    <name type="scientific">Dracunculus medinensis</name>
    <name type="common">Guinea worm</name>
    <dbReference type="NCBI Taxonomy" id="318479"/>
    <lineage>
        <taxon>Eukaryota</taxon>
        <taxon>Metazoa</taxon>
        <taxon>Ecdysozoa</taxon>
        <taxon>Nematoda</taxon>
        <taxon>Chromadorea</taxon>
        <taxon>Rhabditida</taxon>
        <taxon>Spirurina</taxon>
        <taxon>Dracunculoidea</taxon>
        <taxon>Dracunculidae</taxon>
        <taxon>Dracunculus</taxon>
    </lineage>
</organism>
<feature type="region of interest" description="Disordered" evidence="1">
    <location>
        <begin position="269"/>
        <end position="299"/>
    </location>
</feature>
<evidence type="ECO:0000313" key="4">
    <source>
        <dbReference type="Proteomes" id="UP000274756"/>
    </source>
</evidence>